<name>A0ABN5H233_9FIRM</name>
<dbReference type="Pfam" id="PF13649">
    <property type="entry name" value="Methyltransf_25"/>
    <property type="match status" value="1"/>
</dbReference>
<evidence type="ECO:0000313" key="2">
    <source>
        <dbReference type="EMBL" id="AUW93558.1"/>
    </source>
</evidence>
<sequence length="194" mass="21932">MPHDGHHFDPERLAQMEASRQQVFPPDETLDHFLTRPDLIMADIGCGPGFYAIPAAKRLPQGRVLAIDRQQDMLEWTAKRATEAKLTNLSPIQAMAHDIPIADASVDVVLMANVLHDLPDYPAILNEVLRILKPGGTYFLVEWDKVDTAFGPPIDIRFAPNELEHLLLSHHFREVQFIPAPSPWYQMSAKKPEE</sequence>
<dbReference type="PANTHER" id="PTHR43591">
    <property type="entry name" value="METHYLTRANSFERASE"/>
    <property type="match status" value="1"/>
</dbReference>
<accession>A0ABN5H233</accession>
<proteinExistence type="predicted"/>
<evidence type="ECO:0000313" key="3">
    <source>
        <dbReference type="Proteomes" id="UP000325292"/>
    </source>
</evidence>
<reference evidence="2 3" key="1">
    <citation type="journal article" date="2019" name="Sci. Rep.">
        <title>Sulfobacillus thermotolerans: new insights into resistance and metabolic capacities of acidophilic chemolithotrophs.</title>
        <authorList>
            <person name="Panyushkina A.E."/>
            <person name="Babenko V.V."/>
            <person name="Nikitina A.S."/>
            <person name="Selezneva O.V."/>
            <person name="Tsaplina I.A."/>
            <person name="Letarova M.A."/>
            <person name="Kostryukova E.S."/>
            <person name="Letarov A.V."/>
        </authorList>
    </citation>
    <scope>NUCLEOTIDE SEQUENCE [LARGE SCALE GENOMIC DNA]</scope>
    <source>
        <strain evidence="2 3">Kr1</strain>
    </source>
</reference>
<protein>
    <recommendedName>
        <fullName evidence="1">Methyltransferase domain-containing protein</fullName>
    </recommendedName>
</protein>
<keyword evidence="3" id="KW-1185">Reference proteome</keyword>
<dbReference type="InterPro" id="IPR029063">
    <property type="entry name" value="SAM-dependent_MTases_sf"/>
</dbReference>
<dbReference type="Proteomes" id="UP000325292">
    <property type="component" value="Chromosome"/>
</dbReference>
<dbReference type="PANTHER" id="PTHR43591:SF24">
    <property type="entry name" value="2-METHOXY-6-POLYPRENYL-1,4-BENZOQUINOL METHYLASE, MITOCHONDRIAL"/>
    <property type="match status" value="1"/>
</dbReference>
<evidence type="ECO:0000259" key="1">
    <source>
        <dbReference type="Pfam" id="PF13649"/>
    </source>
</evidence>
<dbReference type="Gene3D" id="3.40.50.150">
    <property type="entry name" value="Vaccinia Virus protein VP39"/>
    <property type="match status" value="1"/>
</dbReference>
<gene>
    <name evidence="2" type="ORF">BXT84_06055</name>
</gene>
<dbReference type="CDD" id="cd02440">
    <property type="entry name" value="AdoMet_MTases"/>
    <property type="match status" value="1"/>
</dbReference>
<feature type="domain" description="Methyltransferase" evidence="1">
    <location>
        <begin position="43"/>
        <end position="136"/>
    </location>
</feature>
<dbReference type="SUPFAM" id="SSF53335">
    <property type="entry name" value="S-adenosyl-L-methionine-dependent methyltransferases"/>
    <property type="match status" value="1"/>
</dbReference>
<dbReference type="InterPro" id="IPR041698">
    <property type="entry name" value="Methyltransf_25"/>
</dbReference>
<organism evidence="2 3">
    <name type="scientific">Sulfobacillus thermotolerans</name>
    <dbReference type="NCBI Taxonomy" id="338644"/>
    <lineage>
        <taxon>Bacteria</taxon>
        <taxon>Bacillati</taxon>
        <taxon>Bacillota</taxon>
        <taxon>Clostridia</taxon>
        <taxon>Eubacteriales</taxon>
        <taxon>Clostridiales Family XVII. Incertae Sedis</taxon>
        <taxon>Sulfobacillus</taxon>
    </lineage>
</organism>
<dbReference type="EMBL" id="CP019454">
    <property type="protein sequence ID" value="AUW93558.1"/>
    <property type="molecule type" value="Genomic_DNA"/>
</dbReference>